<dbReference type="AlphaFoldDB" id="A0A2G1DM62"/>
<evidence type="ECO:0000256" key="6">
    <source>
        <dbReference type="ARBA" id="ARBA00023004"/>
    </source>
</evidence>
<dbReference type="NCBIfam" id="TIGR01579">
    <property type="entry name" value="MiaB-like-C"/>
    <property type="match status" value="1"/>
</dbReference>
<evidence type="ECO:0000313" key="13">
    <source>
        <dbReference type="Proteomes" id="UP000262712"/>
    </source>
</evidence>
<keyword evidence="6" id="KW-0408">Iron</keyword>
<evidence type="ECO:0000313" key="12">
    <source>
        <dbReference type="Proteomes" id="UP000221222"/>
    </source>
</evidence>
<dbReference type="SUPFAM" id="SSF102114">
    <property type="entry name" value="Radical SAM enzymes"/>
    <property type="match status" value="1"/>
</dbReference>
<protein>
    <submittedName>
        <fullName evidence="10">MiaB/RimO family radical SAM methylthiotransferase</fullName>
    </submittedName>
    <submittedName>
        <fullName evidence="11">tRNA (N(6)-L-threonylcarbamoyladenosine(37)-C(2))-methylthiotransferase MtaB</fullName>
    </submittedName>
</protein>
<dbReference type="InterPro" id="IPR058240">
    <property type="entry name" value="rSAM_sf"/>
</dbReference>
<dbReference type="SFLD" id="SFLDS00029">
    <property type="entry name" value="Radical_SAM"/>
    <property type="match status" value="1"/>
</dbReference>
<feature type="domain" description="MTTase N-terminal" evidence="8">
    <location>
        <begin position="8"/>
        <end position="118"/>
    </location>
</feature>
<keyword evidence="4" id="KW-0949">S-adenosyl-L-methionine</keyword>
<dbReference type="InterPro" id="IPR020612">
    <property type="entry name" value="Methylthiotransferase_CS"/>
</dbReference>
<reference evidence="11 12" key="1">
    <citation type="submission" date="2017-09" db="EMBL/GenBank/DDBJ databases">
        <title>Arcobacter canalis sp. nov., a new species isolated from a water canal contaminated with urban sewage.</title>
        <authorList>
            <person name="Perez-Cataluna A."/>
            <person name="Salas-Masso N."/>
            <person name="Figueras M.J."/>
        </authorList>
    </citation>
    <scope>NUCLEOTIDE SEQUENCE [LARGE SCALE GENOMIC DNA]</scope>
    <source>
        <strain evidence="11 12">F98-3</strain>
    </source>
</reference>
<dbReference type="RefSeq" id="WP_099341280.1">
    <property type="nucleotide sequence ID" value="NZ_CP032098.1"/>
</dbReference>
<dbReference type="FunFam" id="3.40.50.12160:FF:000003">
    <property type="entry name" value="CDK5 regulatory subunit-associated protein 1"/>
    <property type="match status" value="1"/>
</dbReference>
<dbReference type="PROSITE" id="PS51918">
    <property type="entry name" value="RADICAL_SAM"/>
    <property type="match status" value="1"/>
</dbReference>
<dbReference type="SFLD" id="SFLDG01082">
    <property type="entry name" value="B12-binding_domain_containing"/>
    <property type="match status" value="1"/>
</dbReference>
<dbReference type="GO" id="GO:0035598">
    <property type="term" value="F:tRNA (N(6)-L-threonylcarbamoyladenosine(37)-C(2))-methylthiotransferase activity"/>
    <property type="evidence" value="ECO:0007669"/>
    <property type="project" value="TreeGrafter"/>
</dbReference>
<evidence type="ECO:0000256" key="3">
    <source>
        <dbReference type="ARBA" id="ARBA00022679"/>
    </source>
</evidence>
<evidence type="ECO:0000259" key="9">
    <source>
        <dbReference type="PROSITE" id="PS51918"/>
    </source>
</evidence>
<evidence type="ECO:0000256" key="5">
    <source>
        <dbReference type="ARBA" id="ARBA00022723"/>
    </source>
</evidence>
<evidence type="ECO:0000256" key="1">
    <source>
        <dbReference type="ARBA" id="ARBA00001966"/>
    </source>
</evidence>
<evidence type="ECO:0000259" key="8">
    <source>
        <dbReference type="PROSITE" id="PS51449"/>
    </source>
</evidence>
<dbReference type="InterPro" id="IPR006638">
    <property type="entry name" value="Elp3/MiaA/NifB-like_rSAM"/>
</dbReference>
<organism evidence="11 12">
    <name type="scientific">Malaciobacter molluscorum LMG 25693</name>
    <dbReference type="NCBI Taxonomy" id="870501"/>
    <lineage>
        <taxon>Bacteria</taxon>
        <taxon>Pseudomonadati</taxon>
        <taxon>Campylobacterota</taxon>
        <taxon>Epsilonproteobacteria</taxon>
        <taxon>Campylobacterales</taxon>
        <taxon>Arcobacteraceae</taxon>
        <taxon>Malaciobacter</taxon>
    </lineage>
</organism>
<dbReference type="NCBIfam" id="TIGR00089">
    <property type="entry name" value="MiaB/RimO family radical SAM methylthiotransferase"/>
    <property type="match status" value="1"/>
</dbReference>
<evidence type="ECO:0000313" key="11">
    <source>
        <dbReference type="EMBL" id="PHO19464.1"/>
    </source>
</evidence>
<dbReference type="InterPro" id="IPR023404">
    <property type="entry name" value="rSAM_horseshoe"/>
</dbReference>
<evidence type="ECO:0000256" key="4">
    <source>
        <dbReference type="ARBA" id="ARBA00022691"/>
    </source>
</evidence>
<evidence type="ECO:0000256" key="2">
    <source>
        <dbReference type="ARBA" id="ARBA00022485"/>
    </source>
</evidence>
<dbReference type="GO" id="GO:0046872">
    <property type="term" value="F:metal ion binding"/>
    <property type="evidence" value="ECO:0007669"/>
    <property type="project" value="UniProtKB-KW"/>
</dbReference>
<name>A0A2G1DM62_9BACT</name>
<dbReference type="InterPro" id="IPR007197">
    <property type="entry name" value="rSAM"/>
</dbReference>
<proteinExistence type="predicted"/>
<keyword evidence="3 11" id="KW-0808">Transferase</keyword>
<comment type="cofactor">
    <cofactor evidence="1">
        <name>[4Fe-4S] cluster</name>
        <dbReference type="ChEBI" id="CHEBI:49883"/>
    </cofactor>
</comment>
<dbReference type="Proteomes" id="UP000262712">
    <property type="component" value="Chromosome"/>
</dbReference>
<gene>
    <name evidence="10" type="ORF">AMOL_1256</name>
    <name evidence="11" type="ORF">CPU12_01405</name>
</gene>
<keyword evidence="12" id="KW-1185">Reference proteome</keyword>
<dbReference type="PANTHER" id="PTHR11918:SF45">
    <property type="entry name" value="THREONYLCARBAMOYLADENOSINE TRNA METHYLTHIOTRANSFERASE"/>
    <property type="match status" value="1"/>
</dbReference>
<reference evidence="10 13" key="2">
    <citation type="submission" date="2018-08" db="EMBL/GenBank/DDBJ databases">
        <title>Complete genome of the Arcobacter molluscorum type strain LMG 25693.</title>
        <authorList>
            <person name="Miller W.G."/>
            <person name="Yee E."/>
            <person name="Bono J.L."/>
        </authorList>
    </citation>
    <scope>NUCLEOTIDE SEQUENCE [LARGE SCALE GENOMIC DNA]</scope>
    <source>
        <strain evidence="10 13">CECT 7696</strain>
    </source>
</reference>
<evidence type="ECO:0000256" key="7">
    <source>
        <dbReference type="ARBA" id="ARBA00023014"/>
    </source>
</evidence>
<dbReference type="Gene3D" id="3.40.50.12160">
    <property type="entry name" value="Methylthiotransferase, N-terminal domain"/>
    <property type="match status" value="1"/>
</dbReference>
<dbReference type="EMBL" id="CP032098">
    <property type="protein sequence ID" value="AXX92237.1"/>
    <property type="molecule type" value="Genomic_DNA"/>
</dbReference>
<dbReference type="Pfam" id="PF00919">
    <property type="entry name" value="UPF0004"/>
    <property type="match status" value="1"/>
</dbReference>
<dbReference type="PANTHER" id="PTHR11918">
    <property type="entry name" value="RADICAL SAM PROTEINS"/>
    <property type="match status" value="1"/>
</dbReference>
<dbReference type="GO" id="GO:0051539">
    <property type="term" value="F:4 iron, 4 sulfur cluster binding"/>
    <property type="evidence" value="ECO:0007669"/>
    <property type="project" value="UniProtKB-KW"/>
</dbReference>
<dbReference type="Proteomes" id="UP000221222">
    <property type="component" value="Unassembled WGS sequence"/>
</dbReference>
<feature type="domain" description="Radical SAM core" evidence="9">
    <location>
        <begin position="136"/>
        <end position="361"/>
    </location>
</feature>
<dbReference type="EMBL" id="NXFY01000001">
    <property type="protein sequence ID" value="PHO19464.1"/>
    <property type="molecule type" value="Genomic_DNA"/>
</dbReference>
<dbReference type="PROSITE" id="PS01278">
    <property type="entry name" value="MTTASE_RADICAL"/>
    <property type="match status" value="1"/>
</dbReference>
<keyword evidence="2" id="KW-0004">4Fe-4S</keyword>
<accession>A0A2G1DM62</accession>
<keyword evidence="5" id="KW-0479">Metal-binding</keyword>
<dbReference type="InterPro" id="IPR013848">
    <property type="entry name" value="Methylthiotransferase_N"/>
</dbReference>
<dbReference type="KEGG" id="amol:AMOL_1256"/>
<dbReference type="InterPro" id="IPR005839">
    <property type="entry name" value="Methylthiotransferase"/>
</dbReference>
<sequence>MIFSNTKPKVYFKTFGCRTNVFDTQVMMSNLKDFEVAKDEKDADIVVINSCTVTNGADSTARGYINQLNKLPKKPRVVFTGCGVWTKGESLFNENKVDSLFGHSEKEKINDLLKDENRFFKAGDLEHIDETIVEEFIGKSRAFIKIQEGCDFRCSYCIIPYVRGDARSYNETKILEQVEKLANNGFGEFILTGTNVGSYGKKQHTSLAKLLKKMSQIKGVRRIRMGSIEPIQIDDEFKEIINEPFMAKHLHIALQHTSKEMLQIMNRRNKVLKDLELFEFLRDNGYALGTDFIVGHPGETNQIWKEAIENLHNFPLTHVHAFTYSKRDGTPSATMKDIVKGDVAKERYKELVSIIDNKNYEFRKNNKQTLEILIEQQKNGKYVGLDQFFNHIEVDSSVDLTGDWIFLDKYEVRQDTNVAKFE</sequence>
<dbReference type="CDD" id="cd01335">
    <property type="entry name" value="Radical_SAM"/>
    <property type="match status" value="1"/>
</dbReference>
<dbReference type="PROSITE" id="PS51449">
    <property type="entry name" value="MTTASE_N"/>
    <property type="match status" value="1"/>
</dbReference>
<dbReference type="InterPro" id="IPR038135">
    <property type="entry name" value="Methylthiotransferase_N_sf"/>
</dbReference>
<dbReference type="Pfam" id="PF04055">
    <property type="entry name" value="Radical_SAM"/>
    <property type="match status" value="1"/>
</dbReference>
<dbReference type="InterPro" id="IPR006467">
    <property type="entry name" value="MiaB-like_bact"/>
</dbReference>
<dbReference type="Gene3D" id="3.80.30.20">
    <property type="entry name" value="tm_1862 like domain"/>
    <property type="match status" value="1"/>
</dbReference>
<keyword evidence="7" id="KW-0411">Iron-sulfur</keyword>
<dbReference type="SMART" id="SM00729">
    <property type="entry name" value="Elp3"/>
    <property type="match status" value="1"/>
</dbReference>
<evidence type="ECO:0000313" key="10">
    <source>
        <dbReference type="EMBL" id="AXX92237.1"/>
    </source>
</evidence>